<keyword evidence="1" id="KW-1133">Transmembrane helix</keyword>
<comment type="caution">
    <text evidence="2">The sequence shown here is derived from an EMBL/GenBank/DDBJ whole genome shotgun (WGS) entry which is preliminary data.</text>
</comment>
<dbReference type="Proteomes" id="UP000639516">
    <property type="component" value="Unassembled WGS sequence"/>
</dbReference>
<evidence type="ECO:0000313" key="3">
    <source>
        <dbReference type="Proteomes" id="UP000639516"/>
    </source>
</evidence>
<reference evidence="2 3" key="1">
    <citation type="journal article" date="2020" name="Arch. Microbiol.">
        <title>Bradyrhizobium campsiandrae sp. nov., a nitrogen-fixing bacterial strain isolated from a native leguminous tree from the Amazon adapted to flooded conditions.</title>
        <authorList>
            <person name="Cabral Michel D."/>
            <person name="Martins da Costa E."/>
            <person name="Azarias Guimaraes A."/>
            <person name="Soares de Carvalho T."/>
            <person name="Santos de Castro Caputo P."/>
            <person name="Willems A."/>
            <person name="de Souza Moreira F.M."/>
        </authorList>
    </citation>
    <scope>NUCLEOTIDE SEQUENCE [LARGE SCALE GENOMIC DNA]</scope>
    <source>
        <strain evidence="3">INPA 384B</strain>
    </source>
</reference>
<proteinExistence type="predicted"/>
<dbReference type="RefSeq" id="WP_188098766.1">
    <property type="nucleotide sequence ID" value="NZ_JAANIH010000011.1"/>
</dbReference>
<sequence length="259" mass="28808">MQMEDTAVKGPRRVPEVVIGCLLSIAALTVGTMLVSATRASEAWGWFSKDASGFFTGLQFLVATAQAVLFIYQLRLIRVSLEDAKVVSAAATRQARVAEDTLTKIERPYVFVYNVSSLKIDQWEYEGETGSTLSVKYSVANYGKLPAVIEHMQVSLSVHDEPLPPTNYDYNHPLAVSAVLVPGEPRNDLYEGLAWDRVTIDPYQGDAADLGGKELFFWVIIRYRGTFSSGHVTRACWRYDERTGQFVEFNGGPEHNSQT</sequence>
<keyword evidence="1" id="KW-0812">Transmembrane</keyword>
<name>A0ABR7U120_9BRAD</name>
<dbReference type="EMBL" id="JAATTO010000006">
    <property type="protein sequence ID" value="MBC9977720.1"/>
    <property type="molecule type" value="Genomic_DNA"/>
</dbReference>
<keyword evidence="3" id="KW-1185">Reference proteome</keyword>
<evidence type="ECO:0000256" key="1">
    <source>
        <dbReference type="SAM" id="Phobius"/>
    </source>
</evidence>
<accession>A0ABR7U120</accession>
<organism evidence="2 3">
    <name type="scientific">Bradyrhizobium campsiandrae</name>
    <dbReference type="NCBI Taxonomy" id="1729892"/>
    <lineage>
        <taxon>Bacteria</taxon>
        <taxon>Pseudomonadati</taxon>
        <taxon>Pseudomonadota</taxon>
        <taxon>Alphaproteobacteria</taxon>
        <taxon>Hyphomicrobiales</taxon>
        <taxon>Nitrobacteraceae</taxon>
        <taxon>Bradyrhizobium</taxon>
    </lineage>
</organism>
<feature type="transmembrane region" description="Helical" evidence="1">
    <location>
        <begin position="53"/>
        <end position="72"/>
    </location>
</feature>
<protein>
    <submittedName>
        <fullName evidence="2">Uncharacterized protein</fullName>
    </submittedName>
</protein>
<keyword evidence="1" id="KW-0472">Membrane</keyword>
<gene>
    <name evidence="2" type="ORF">HA482_05740</name>
</gene>
<evidence type="ECO:0000313" key="2">
    <source>
        <dbReference type="EMBL" id="MBC9977720.1"/>
    </source>
</evidence>